<dbReference type="AlphaFoldDB" id="A0A080ZF37"/>
<dbReference type="PANTHER" id="PTHR31569:SF4">
    <property type="entry name" value="SWIM-TYPE DOMAIN-CONTAINING PROTEIN"/>
    <property type="match status" value="1"/>
</dbReference>
<dbReference type="PANTHER" id="PTHR31569">
    <property type="entry name" value="SWIM-TYPE DOMAIN-CONTAINING PROTEIN"/>
    <property type="match status" value="1"/>
</dbReference>
<reference evidence="3 4" key="1">
    <citation type="submission" date="2013-11" db="EMBL/GenBank/DDBJ databases">
        <title>The Genome Sequence of Phytophthora parasitica P1976.</title>
        <authorList>
            <consortium name="The Broad Institute Genomics Platform"/>
            <person name="Russ C."/>
            <person name="Tyler B."/>
            <person name="Panabieres F."/>
            <person name="Shan W."/>
            <person name="Tripathy S."/>
            <person name="Grunwald N."/>
            <person name="Machado M."/>
            <person name="Johnson C.S."/>
            <person name="Walker B."/>
            <person name="Young S."/>
            <person name="Zeng Q."/>
            <person name="Gargeya S."/>
            <person name="Fitzgerald M."/>
            <person name="Haas B."/>
            <person name="Abouelleil A."/>
            <person name="Allen A.W."/>
            <person name="Alvarado L."/>
            <person name="Arachchi H.M."/>
            <person name="Berlin A.M."/>
            <person name="Chapman S.B."/>
            <person name="Gainer-Dewar J."/>
            <person name="Goldberg J."/>
            <person name="Griggs A."/>
            <person name="Gujja S."/>
            <person name="Hansen M."/>
            <person name="Howarth C."/>
            <person name="Imamovic A."/>
            <person name="Ireland A."/>
            <person name="Larimer J."/>
            <person name="McCowan C."/>
            <person name="Murphy C."/>
            <person name="Pearson M."/>
            <person name="Poon T.W."/>
            <person name="Priest M."/>
            <person name="Roberts A."/>
            <person name="Saif S."/>
            <person name="Shea T."/>
            <person name="Sisk P."/>
            <person name="Sykes S."/>
            <person name="Wortman J."/>
            <person name="Nusbaum C."/>
            <person name="Birren B."/>
        </authorList>
    </citation>
    <scope>NUCLEOTIDE SEQUENCE [LARGE SCALE GENOMIC DNA]</scope>
    <source>
        <strain evidence="3 4">P1976</strain>
    </source>
</reference>
<dbReference type="Proteomes" id="UP000028582">
    <property type="component" value="Unassembled WGS sequence"/>
</dbReference>
<protein>
    <recommendedName>
        <fullName evidence="2">Retroviral polymerase SH3-like domain-containing protein</fullName>
    </recommendedName>
</protein>
<dbReference type="OrthoDB" id="126054at2759"/>
<proteinExistence type="predicted"/>
<gene>
    <name evidence="3" type="ORF">F444_17414</name>
</gene>
<evidence type="ECO:0000256" key="1">
    <source>
        <dbReference type="SAM" id="MobiDB-lite"/>
    </source>
</evidence>
<dbReference type="EMBL" id="ANJA01003209">
    <property type="protein sequence ID" value="ETO65248.1"/>
    <property type="molecule type" value="Genomic_DNA"/>
</dbReference>
<feature type="domain" description="Retroviral polymerase SH3-like" evidence="2">
    <location>
        <begin position="205"/>
        <end position="241"/>
    </location>
</feature>
<comment type="caution">
    <text evidence="3">The sequence shown here is derived from an EMBL/GenBank/DDBJ whole genome shotgun (WGS) entry which is preliminary data.</text>
</comment>
<feature type="non-terminal residue" evidence="3">
    <location>
        <position position="241"/>
    </location>
</feature>
<dbReference type="InterPro" id="IPR052579">
    <property type="entry name" value="Zinc_finger_SWIM"/>
</dbReference>
<dbReference type="InterPro" id="IPR057670">
    <property type="entry name" value="SH3_retrovirus"/>
</dbReference>
<organism evidence="3 4">
    <name type="scientific">Phytophthora nicotianae P1976</name>
    <dbReference type="NCBI Taxonomy" id="1317066"/>
    <lineage>
        <taxon>Eukaryota</taxon>
        <taxon>Sar</taxon>
        <taxon>Stramenopiles</taxon>
        <taxon>Oomycota</taxon>
        <taxon>Peronosporomycetes</taxon>
        <taxon>Peronosporales</taxon>
        <taxon>Peronosporaceae</taxon>
        <taxon>Phytophthora</taxon>
    </lineage>
</organism>
<feature type="region of interest" description="Disordered" evidence="1">
    <location>
        <begin position="24"/>
        <end position="49"/>
    </location>
</feature>
<accession>A0A080ZF37</accession>
<name>A0A080ZF37_PHYNI</name>
<evidence type="ECO:0000259" key="2">
    <source>
        <dbReference type="Pfam" id="PF25597"/>
    </source>
</evidence>
<dbReference type="Pfam" id="PF25597">
    <property type="entry name" value="SH3_retrovirus"/>
    <property type="match status" value="1"/>
</dbReference>
<evidence type="ECO:0000313" key="3">
    <source>
        <dbReference type="EMBL" id="ETO65248.1"/>
    </source>
</evidence>
<sequence length="241" mass="27770">MVLDLRVKAYVWAPTPAQRRNLCLGKADDSSTGSEAPSHHSRRIGGRSRAPSAWPLLDQCEFESWEDLERYLGEYSKRTYQSSLQIFRVKTNNTITTRNNKIWSSGSKHPLLPNEWKNYGKTFTCTHGGTYKSRGKGKRKRIQSRTMECEAQINDCVQVDDDKVPTFILHITFALLVHNHSLDKRTYNQYPYVRTALESEVVTTVNEKRLKWDPKARAGVFMGYEEVSKAYRVYDIEAGQV</sequence>
<evidence type="ECO:0000313" key="4">
    <source>
        <dbReference type="Proteomes" id="UP000028582"/>
    </source>
</evidence>